<comment type="caution">
    <text evidence="1">The sequence shown here is derived from an EMBL/GenBank/DDBJ whole genome shotgun (WGS) entry which is preliminary data.</text>
</comment>
<accession>A0AAV7SB83</accession>
<evidence type="ECO:0000313" key="1">
    <source>
        <dbReference type="EMBL" id="KAJ1161507.1"/>
    </source>
</evidence>
<proteinExistence type="predicted"/>
<dbReference type="AlphaFoldDB" id="A0AAV7SB83"/>
<evidence type="ECO:0000313" key="2">
    <source>
        <dbReference type="Proteomes" id="UP001066276"/>
    </source>
</evidence>
<dbReference type="EMBL" id="JANPWB010000008">
    <property type="protein sequence ID" value="KAJ1161507.1"/>
    <property type="molecule type" value="Genomic_DNA"/>
</dbReference>
<reference evidence="1" key="1">
    <citation type="journal article" date="2022" name="bioRxiv">
        <title>Sequencing and chromosome-scale assembly of the giantPleurodeles waltlgenome.</title>
        <authorList>
            <person name="Brown T."/>
            <person name="Elewa A."/>
            <person name="Iarovenko S."/>
            <person name="Subramanian E."/>
            <person name="Araus A.J."/>
            <person name="Petzold A."/>
            <person name="Susuki M."/>
            <person name="Suzuki K.-i.T."/>
            <person name="Hayashi T."/>
            <person name="Toyoda A."/>
            <person name="Oliveira C."/>
            <person name="Osipova E."/>
            <person name="Leigh N.D."/>
            <person name="Simon A."/>
            <person name="Yun M.H."/>
        </authorList>
    </citation>
    <scope>NUCLEOTIDE SEQUENCE</scope>
    <source>
        <strain evidence="1">20211129_DDA</strain>
        <tissue evidence="1">Liver</tissue>
    </source>
</reference>
<dbReference type="Proteomes" id="UP001066276">
    <property type="component" value="Chromosome 4_2"/>
</dbReference>
<sequence>MGVDRCGRPCPWPGRVPHVFRGNRKRYLARPPMEQAPYPVTLGAAKQKLGVPHHGNRKHYLARPLASSGGAVAPP</sequence>
<organism evidence="1 2">
    <name type="scientific">Pleurodeles waltl</name>
    <name type="common">Iberian ribbed newt</name>
    <dbReference type="NCBI Taxonomy" id="8319"/>
    <lineage>
        <taxon>Eukaryota</taxon>
        <taxon>Metazoa</taxon>
        <taxon>Chordata</taxon>
        <taxon>Craniata</taxon>
        <taxon>Vertebrata</taxon>
        <taxon>Euteleostomi</taxon>
        <taxon>Amphibia</taxon>
        <taxon>Batrachia</taxon>
        <taxon>Caudata</taxon>
        <taxon>Salamandroidea</taxon>
        <taxon>Salamandridae</taxon>
        <taxon>Pleurodelinae</taxon>
        <taxon>Pleurodeles</taxon>
    </lineage>
</organism>
<gene>
    <name evidence="1" type="ORF">NDU88_001992</name>
</gene>
<name>A0AAV7SB83_PLEWA</name>
<protein>
    <submittedName>
        <fullName evidence="1">Uncharacterized protein</fullName>
    </submittedName>
</protein>
<keyword evidence="2" id="KW-1185">Reference proteome</keyword>